<protein>
    <submittedName>
        <fullName evidence="1">Uncharacterized protein</fullName>
    </submittedName>
</protein>
<sequence>MTKEIDPDLFARLMRLSSDTRKDLLEYLGQSAMAPIEAARVSEMSSGDRPRSPE</sequence>
<dbReference type="EMBL" id="CP079194">
    <property type="protein sequence ID" value="QXT39631.1"/>
    <property type="molecule type" value="Genomic_DNA"/>
</dbReference>
<keyword evidence="2" id="KW-1185">Reference proteome</keyword>
<evidence type="ECO:0000313" key="1">
    <source>
        <dbReference type="EMBL" id="QXT39631.1"/>
    </source>
</evidence>
<accession>A0A8F6TXQ5</accession>
<reference evidence="1 2" key="1">
    <citation type="submission" date="2021-07" db="EMBL/GenBank/DDBJ databases">
        <title>A novel Jannaschia species isolated from marine dinoflagellate Ceratoperidinium margalefii.</title>
        <authorList>
            <person name="Jiang Y."/>
            <person name="Li Z."/>
        </authorList>
    </citation>
    <scope>NUCLEOTIDE SEQUENCE [LARGE SCALE GENOMIC DNA]</scope>
    <source>
        <strain evidence="1 2">J12C1-MA-4</strain>
    </source>
</reference>
<dbReference type="Proteomes" id="UP000825009">
    <property type="component" value="Chromosome"/>
</dbReference>
<organism evidence="1 2">
    <name type="scientific">Gymnodinialimonas ceratoperidinii</name>
    <dbReference type="NCBI Taxonomy" id="2856823"/>
    <lineage>
        <taxon>Bacteria</taxon>
        <taxon>Pseudomonadati</taxon>
        <taxon>Pseudomonadota</taxon>
        <taxon>Alphaproteobacteria</taxon>
        <taxon>Rhodobacterales</taxon>
        <taxon>Paracoccaceae</taxon>
        <taxon>Gymnodinialimonas</taxon>
    </lineage>
</organism>
<proteinExistence type="predicted"/>
<dbReference type="RefSeq" id="WP_219002413.1">
    <property type="nucleotide sequence ID" value="NZ_CP079194.1"/>
</dbReference>
<gene>
    <name evidence="1" type="ORF">KYE46_17200</name>
</gene>
<name>A0A8F6TXQ5_9RHOB</name>
<dbReference type="AlphaFoldDB" id="A0A8F6TXQ5"/>
<dbReference type="KEGG" id="gce:KYE46_17200"/>
<evidence type="ECO:0000313" key="2">
    <source>
        <dbReference type="Proteomes" id="UP000825009"/>
    </source>
</evidence>